<dbReference type="CDD" id="cd04458">
    <property type="entry name" value="CSP_CDS"/>
    <property type="match status" value="1"/>
</dbReference>
<dbReference type="PROSITE" id="PS51857">
    <property type="entry name" value="CSD_2"/>
    <property type="match status" value="1"/>
</dbReference>
<dbReference type="InterPro" id="IPR011129">
    <property type="entry name" value="CSD"/>
</dbReference>
<feature type="region of interest" description="Disordered" evidence="1">
    <location>
        <begin position="1"/>
        <end position="42"/>
    </location>
</feature>
<protein>
    <submittedName>
        <fullName evidence="3">DNA-binding protein</fullName>
    </submittedName>
</protein>
<dbReference type="AlphaFoldDB" id="A0A9X0L4U5"/>
<organism evidence="3 4">
    <name type="scientific">Solirubrum puertoriconensis</name>
    <dbReference type="NCBI Taxonomy" id="1751427"/>
    <lineage>
        <taxon>Bacteria</taxon>
        <taxon>Pseudomonadati</taxon>
        <taxon>Bacteroidota</taxon>
        <taxon>Cytophagia</taxon>
        <taxon>Cytophagales</taxon>
    </lineage>
</organism>
<dbReference type="InterPro" id="IPR002059">
    <property type="entry name" value="CSP_DNA-bd"/>
</dbReference>
<comment type="caution">
    <text evidence="3">The sequence shown here is derived from an EMBL/GenBank/DDBJ whole genome shotgun (WGS) entry which is preliminary data.</text>
</comment>
<dbReference type="SUPFAM" id="SSF50249">
    <property type="entry name" value="Nucleic acid-binding proteins"/>
    <property type="match status" value="1"/>
</dbReference>
<dbReference type="Proteomes" id="UP000054223">
    <property type="component" value="Unassembled WGS sequence"/>
</dbReference>
<name>A0A9X0L4U5_SOLP1</name>
<feature type="compositionally biased region" description="Basic and acidic residues" evidence="1">
    <location>
        <begin position="9"/>
        <end position="33"/>
    </location>
</feature>
<evidence type="ECO:0000256" key="1">
    <source>
        <dbReference type="SAM" id="MobiDB-lite"/>
    </source>
</evidence>
<reference evidence="3 4" key="1">
    <citation type="submission" date="2015-11" db="EMBL/GenBank/DDBJ databases">
        <title>Solirubrum puertoriconensis gen. nov. an environmental bacteria isolated in Puerto Rico.</title>
        <authorList>
            <person name="Cuebas-Irizarry M.F."/>
            <person name="Montalvo-Rodriguez R."/>
        </authorList>
    </citation>
    <scope>NUCLEOTIDE SEQUENCE [LARGE SCALE GENOMIC DNA]</scope>
    <source>
        <strain evidence="3 4">MC1A</strain>
    </source>
</reference>
<dbReference type="GO" id="GO:0005829">
    <property type="term" value="C:cytosol"/>
    <property type="evidence" value="ECO:0007669"/>
    <property type="project" value="UniProtKB-ARBA"/>
</dbReference>
<dbReference type="GO" id="GO:0003677">
    <property type="term" value="F:DNA binding"/>
    <property type="evidence" value="ECO:0007669"/>
    <property type="project" value="UniProtKB-KW"/>
</dbReference>
<accession>A0A9X0L4U5</accession>
<gene>
    <name evidence="3" type="ORF">ASU33_07515</name>
</gene>
<dbReference type="SMART" id="SM00357">
    <property type="entry name" value="CSP"/>
    <property type="match status" value="1"/>
</dbReference>
<dbReference type="RefSeq" id="WP_059069082.1">
    <property type="nucleotide sequence ID" value="NZ_LNAL01000006.1"/>
</dbReference>
<dbReference type="PRINTS" id="PR00050">
    <property type="entry name" value="COLDSHOCK"/>
</dbReference>
<keyword evidence="4" id="KW-1185">Reference proteome</keyword>
<keyword evidence="3" id="KW-0238">DNA-binding</keyword>
<evidence type="ECO:0000313" key="3">
    <source>
        <dbReference type="EMBL" id="KUG08044.1"/>
    </source>
</evidence>
<dbReference type="InterPro" id="IPR012340">
    <property type="entry name" value="NA-bd_OB-fold"/>
</dbReference>
<dbReference type="OrthoDB" id="1493235at2"/>
<dbReference type="Gene3D" id="2.40.50.140">
    <property type="entry name" value="Nucleic acid-binding proteins"/>
    <property type="match status" value="1"/>
</dbReference>
<dbReference type="EMBL" id="LNAL01000006">
    <property type="protein sequence ID" value="KUG08044.1"/>
    <property type="molecule type" value="Genomic_DNA"/>
</dbReference>
<sequence>MSRGQGSFGKRENEKKRASKQKQKEERKQERQAGAKKGQSLEDMMAYVDEFGNITNTPPDPNRKREEIDVNSIRLGAAPVEEENPEDKLRTGVVSFFNESKGFGFIKDKKTQESIFVHASGLVNPIKEGDAVTFEIENGHKGPQAVSVRTGGGAQPAQPTA</sequence>
<dbReference type="InterPro" id="IPR050181">
    <property type="entry name" value="Cold_shock_domain"/>
</dbReference>
<feature type="region of interest" description="Disordered" evidence="1">
    <location>
        <begin position="140"/>
        <end position="161"/>
    </location>
</feature>
<dbReference type="PANTHER" id="PTHR11544">
    <property type="entry name" value="COLD SHOCK DOMAIN CONTAINING PROTEINS"/>
    <property type="match status" value="1"/>
</dbReference>
<proteinExistence type="predicted"/>
<evidence type="ECO:0000313" key="4">
    <source>
        <dbReference type="Proteomes" id="UP000054223"/>
    </source>
</evidence>
<feature type="domain" description="CSD" evidence="2">
    <location>
        <begin position="89"/>
        <end position="150"/>
    </location>
</feature>
<dbReference type="Pfam" id="PF00313">
    <property type="entry name" value="CSD"/>
    <property type="match status" value="1"/>
</dbReference>
<evidence type="ECO:0000259" key="2">
    <source>
        <dbReference type="PROSITE" id="PS51857"/>
    </source>
</evidence>